<feature type="transmembrane region" description="Helical" evidence="1">
    <location>
        <begin position="212"/>
        <end position="233"/>
    </location>
</feature>
<keyword evidence="1" id="KW-0472">Membrane</keyword>
<feature type="transmembrane region" description="Helical" evidence="1">
    <location>
        <begin position="175"/>
        <end position="200"/>
    </location>
</feature>
<feature type="transmembrane region" description="Helical" evidence="1">
    <location>
        <begin position="34"/>
        <end position="51"/>
    </location>
</feature>
<organism evidence="2 3">
    <name type="scientific">Sellimonas caecigallum</name>
    <dbReference type="NCBI Taxonomy" id="2592333"/>
    <lineage>
        <taxon>Bacteria</taxon>
        <taxon>Bacillati</taxon>
        <taxon>Bacillota</taxon>
        <taxon>Clostridia</taxon>
        <taxon>Lachnospirales</taxon>
        <taxon>Lachnospiraceae</taxon>
        <taxon>Sellimonas</taxon>
    </lineage>
</organism>
<dbReference type="Proteomes" id="UP000779049">
    <property type="component" value="Unassembled WGS sequence"/>
</dbReference>
<keyword evidence="1" id="KW-1133">Transmembrane helix</keyword>
<dbReference type="RefSeq" id="WP_221919341.1">
    <property type="nucleotide sequence ID" value="NZ_CP173660.1"/>
</dbReference>
<feature type="transmembrane region" description="Helical" evidence="1">
    <location>
        <begin position="63"/>
        <end position="88"/>
    </location>
</feature>
<evidence type="ECO:0000313" key="2">
    <source>
        <dbReference type="EMBL" id="MBY0758035.1"/>
    </source>
</evidence>
<feature type="transmembrane region" description="Helical" evidence="1">
    <location>
        <begin position="100"/>
        <end position="122"/>
    </location>
</feature>
<dbReference type="Pfam" id="PF09913">
    <property type="entry name" value="DUF2142"/>
    <property type="match status" value="1"/>
</dbReference>
<dbReference type="EMBL" id="VIRV01000002">
    <property type="protein sequence ID" value="MBY0758035.1"/>
    <property type="molecule type" value="Genomic_DNA"/>
</dbReference>
<keyword evidence="1" id="KW-0812">Transmembrane</keyword>
<gene>
    <name evidence="2" type="ORF">FLB61_02795</name>
</gene>
<accession>A0ABS7L4T5</accession>
<sequence>MAIILAPFGKNLIAMIALLPMSLQAANSLSADGLALAVVLLFTSYILFLRYKKKGVIGKKEIAVLYTLIVFLCCCKIVYVPFCLLLFAIPIERFKSRKSFFLHVVIAGCAIVILTFGWLAIASSFLGGIKADVNVDTAEQLKYILIHPLRFCATFFRTLEIAWMDYFMQMLGDQMGWLTIQIPPFIVFPFAFILAADVFLDNDTEGYSFKRPIRALMVGTSVFIFFLIFVTLYGQWTPVGQRWIEGIQGRYFIPLLYPLLLGIKPQRQAARNGGYVPWNSYGAICMIDLTVFCAMLIHALGNFI</sequence>
<dbReference type="InterPro" id="IPR018674">
    <property type="entry name" value="DUF2142_membrane"/>
</dbReference>
<comment type="caution">
    <text evidence="2">The sequence shown here is derived from an EMBL/GenBank/DDBJ whole genome shotgun (WGS) entry which is preliminary data.</text>
</comment>
<reference evidence="2 3" key="1">
    <citation type="journal article" date="2020" name="New Microbes New Infect">
        <title>Sellimonas caecigallum sp. nov., description and genome sequence of a new member of the Sellimonas genus isolated from the cecum of feral chicken.</title>
        <authorList>
            <person name="Wongkuna S."/>
            <person name="Ghimire S."/>
            <person name="Antony L."/>
            <person name="Chankhamhaengdecha S."/>
            <person name="Janvilisri T."/>
            <person name="Scaria J."/>
        </authorList>
    </citation>
    <scope>NUCLEOTIDE SEQUENCE [LARGE SCALE GENOMIC DNA]</scope>
    <source>
        <strain evidence="2 3">SW451</strain>
    </source>
</reference>
<keyword evidence="3" id="KW-1185">Reference proteome</keyword>
<protein>
    <submittedName>
        <fullName evidence="2">DUF2142 domain-containing protein</fullName>
    </submittedName>
</protein>
<feature type="transmembrane region" description="Helical" evidence="1">
    <location>
        <begin position="281"/>
        <end position="301"/>
    </location>
</feature>
<evidence type="ECO:0000256" key="1">
    <source>
        <dbReference type="SAM" id="Phobius"/>
    </source>
</evidence>
<name>A0ABS7L4T5_9FIRM</name>
<evidence type="ECO:0000313" key="3">
    <source>
        <dbReference type="Proteomes" id="UP000779049"/>
    </source>
</evidence>
<proteinExistence type="predicted"/>